<dbReference type="InterPro" id="IPR022998">
    <property type="entry name" value="ThiamineP_synth_TenI"/>
</dbReference>
<dbReference type="Pfam" id="PF02581">
    <property type="entry name" value="TMP-TENI"/>
    <property type="match status" value="1"/>
</dbReference>
<dbReference type="InterPro" id="IPR036206">
    <property type="entry name" value="ThiamineP_synth_sf"/>
</dbReference>
<dbReference type="Gene3D" id="3.20.20.70">
    <property type="entry name" value="Aldolase class I"/>
    <property type="match status" value="1"/>
</dbReference>
<evidence type="ECO:0000313" key="3">
    <source>
        <dbReference type="Proteomes" id="UP000428803"/>
    </source>
</evidence>
<evidence type="ECO:0000259" key="1">
    <source>
        <dbReference type="Pfam" id="PF02581"/>
    </source>
</evidence>
<dbReference type="SUPFAM" id="SSF51391">
    <property type="entry name" value="Thiamin phosphate synthase"/>
    <property type="match status" value="1"/>
</dbReference>
<dbReference type="EMBL" id="CP035733">
    <property type="protein sequence ID" value="QGY81345.1"/>
    <property type="molecule type" value="Genomic_DNA"/>
</dbReference>
<evidence type="ECO:0000313" key="2">
    <source>
        <dbReference type="EMBL" id="QGY81345.1"/>
    </source>
</evidence>
<sequence length="183" mass="20585">MRRRQPLPTLWLMTDTRFGDGLLDAIRRLPVRSGVIFRHYDMDPSERHVLFRKVAHVCRQRGHMLLLAGDARSASKWRADGFHQRSAGPRRLFHTAPVHNRQELAEARRTGADAVLISPLFPTASHPDAPALGLMAFNLLARQAKGVAVIALGGMSRGKARMLHPKRIDGWAAIDAFRIIYED</sequence>
<dbReference type="InterPro" id="IPR013785">
    <property type="entry name" value="Aldolase_TIM"/>
</dbReference>
<proteinExistence type="predicted"/>
<organism evidence="2 3">
    <name type="scientific">Sphingorhabdus lacus</name>
    <dbReference type="NCBI Taxonomy" id="392610"/>
    <lineage>
        <taxon>Bacteria</taxon>
        <taxon>Pseudomonadati</taxon>
        <taxon>Pseudomonadota</taxon>
        <taxon>Alphaproteobacteria</taxon>
        <taxon>Sphingomonadales</taxon>
        <taxon>Sphingomonadaceae</taxon>
        <taxon>Sphingorhabdus</taxon>
    </lineage>
</organism>
<reference evidence="3" key="1">
    <citation type="submission" date="2019-01" db="EMBL/GenBank/DDBJ databases">
        <title>Sphingorhabdus lacus sp.nov., isolated from an oligotrophic freshwater lake.</title>
        <authorList>
            <person name="Park M."/>
        </authorList>
    </citation>
    <scope>NUCLEOTIDE SEQUENCE [LARGE SCALE GENOMIC DNA]</scope>
    <source>
        <strain evidence="3">IMCC1753</strain>
    </source>
</reference>
<dbReference type="KEGG" id="slaa:EUU25_12390"/>
<dbReference type="CDD" id="cd00564">
    <property type="entry name" value="TMP_TenI"/>
    <property type="match status" value="1"/>
</dbReference>
<feature type="domain" description="Thiamine phosphate synthase/TenI" evidence="1">
    <location>
        <begin position="35"/>
        <end position="176"/>
    </location>
</feature>
<dbReference type="OrthoDB" id="8446047at2"/>
<protein>
    <submittedName>
        <fullName evidence="2">Thiamine phosphate synthase</fullName>
    </submittedName>
</protein>
<dbReference type="GO" id="GO:0009228">
    <property type="term" value="P:thiamine biosynthetic process"/>
    <property type="evidence" value="ECO:0007669"/>
    <property type="project" value="UniProtKB-KW"/>
</dbReference>
<dbReference type="AlphaFoldDB" id="A0A6I6L5S7"/>
<gene>
    <name evidence="2" type="ORF">EUU25_12390</name>
</gene>
<keyword evidence="3" id="KW-1185">Reference proteome</keyword>
<accession>A0A6I6L5S7</accession>
<dbReference type="Proteomes" id="UP000428803">
    <property type="component" value="Chromosome"/>
</dbReference>
<name>A0A6I6L5S7_9SPHN</name>